<gene>
    <name evidence="1" type="ORF">AT268_32915</name>
    <name evidence="2" type="ORF">CN357_03185</name>
</gene>
<dbReference type="Proteomes" id="UP000220210">
    <property type="component" value="Unassembled WGS sequence"/>
</dbReference>
<organism evidence="1 3">
    <name type="scientific">Bacillus cereus</name>
    <dbReference type="NCBI Taxonomy" id="1396"/>
    <lineage>
        <taxon>Bacteria</taxon>
        <taxon>Bacillati</taxon>
        <taxon>Bacillota</taxon>
        <taxon>Bacilli</taxon>
        <taxon>Bacillales</taxon>
        <taxon>Bacillaceae</taxon>
        <taxon>Bacillus</taxon>
        <taxon>Bacillus cereus group</taxon>
    </lineage>
</organism>
<protein>
    <submittedName>
        <fullName evidence="1">Uncharacterized protein</fullName>
    </submittedName>
</protein>
<reference evidence="1 3" key="1">
    <citation type="submission" date="2015-12" db="EMBL/GenBank/DDBJ databases">
        <title>Bacillus cereus Group isolate.</title>
        <authorList>
            <person name="Kovac J."/>
        </authorList>
    </citation>
    <scope>NUCLEOTIDE SEQUENCE [LARGE SCALE GENOMIC DNA]</scope>
    <source>
        <strain evidence="1 3">FSL K6-0073</strain>
    </source>
</reference>
<proteinExistence type="predicted"/>
<reference evidence="2 4" key="2">
    <citation type="submission" date="2017-09" db="EMBL/GenBank/DDBJ databases">
        <title>Large-scale bioinformatics analysis of Bacillus genomes uncovers conserved roles of natural products in bacterial physiology.</title>
        <authorList>
            <consortium name="Agbiome Team Llc"/>
            <person name="Bleich R.M."/>
            <person name="Kirk G.J."/>
            <person name="Santa Maria K.C."/>
            <person name="Allen S.E."/>
            <person name="Farag S."/>
            <person name="Shank E.A."/>
            <person name="Bowers A."/>
        </authorList>
    </citation>
    <scope>NUCLEOTIDE SEQUENCE [LARGE SCALE GENOMIC DNA]</scope>
    <source>
        <strain evidence="2 4">AFS020204</strain>
    </source>
</reference>
<comment type="caution">
    <text evidence="1">The sequence shown here is derived from an EMBL/GenBank/DDBJ whole genome shotgun (WGS) entry which is preliminary data.</text>
</comment>
<evidence type="ECO:0000313" key="4">
    <source>
        <dbReference type="Proteomes" id="UP000220210"/>
    </source>
</evidence>
<evidence type="ECO:0000313" key="3">
    <source>
        <dbReference type="Proteomes" id="UP000075476"/>
    </source>
</evidence>
<dbReference type="EMBL" id="LOMO01000001">
    <property type="protein sequence ID" value="KXY51287.1"/>
    <property type="molecule type" value="Genomic_DNA"/>
</dbReference>
<name>A0A9X0SPJ6_BACCE</name>
<sequence length="65" mass="7531">MERVYMSKNIKCPTCKEESTMHLWDEKTKQFYGQNALSITLASKVGWSEHICPKCTSKAYNNEVI</sequence>
<dbReference type="AlphaFoldDB" id="A0A9X0SPJ6"/>
<evidence type="ECO:0000313" key="2">
    <source>
        <dbReference type="EMBL" id="PFF51715.1"/>
    </source>
</evidence>
<dbReference type="Proteomes" id="UP000075476">
    <property type="component" value="Unassembled WGS sequence"/>
</dbReference>
<evidence type="ECO:0000313" key="1">
    <source>
        <dbReference type="EMBL" id="KXY51287.1"/>
    </source>
</evidence>
<accession>A0A9X0SPJ6</accession>
<dbReference type="EMBL" id="NTSO01000002">
    <property type="protein sequence ID" value="PFF51715.1"/>
    <property type="molecule type" value="Genomic_DNA"/>
</dbReference>